<dbReference type="RefSeq" id="WP_011838905.1">
    <property type="nucleotide sequence ID" value="NC_009033.1"/>
</dbReference>
<evidence type="ECO:0000256" key="1">
    <source>
        <dbReference type="ARBA" id="ARBA00023122"/>
    </source>
</evidence>
<proteinExistence type="predicted"/>
<feature type="domain" description="CBS" evidence="3">
    <location>
        <begin position="71"/>
        <end position="133"/>
    </location>
</feature>
<reference evidence="4 5" key="2">
    <citation type="journal article" date="2009" name="Stand. Genomic Sci.">
        <title>Complete genome sequence of Staphylothermus marinus Stetter and Fiala 1986 type strain F1.</title>
        <authorList>
            <person name="Anderson I.J."/>
            <person name="Sun H."/>
            <person name="Lapidus A."/>
            <person name="Copeland A."/>
            <person name="Glavina Del Rio T."/>
            <person name="Tice H."/>
            <person name="Dalin E."/>
            <person name="Lucas S."/>
            <person name="Barry K."/>
            <person name="Land M."/>
            <person name="Richardson P."/>
            <person name="Huber H."/>
            <person name="Kyrpides N.C."/>
        </authorList>
    </citation>
    <scope>NUCLEOTIDE SEQUENCE [LARGE SCALE GENOMIC DNA]</scope>
    <source>
        <strain evidence="5">ATCC 43588 / DSM 3639 / JCM 9404 / F1</strain>
    </source>
</reference>
<dbReference type="PANTHER" id="PTHR43080:SF29">
    <property type="entry name" value="OS02G0818000 PROTEIN"/>
    <property type="match status" value="1"/>
</dbReference>
<dbReference type="AlphaFoldDB" id="A3DM54"/>
<feature type="domain" description="CBS" evidence="3">
    <location>
        <begin position="324"/>
        <end position="380"/>
    </location>
</feature>
<dbReference type="GeneID" id="4907989"/>
<gene>
    <name evidence="4" type="ordered locus">Smar_0607</name>
</gene>
<dbReference type="CDD" id="cd02205">
    <property type="entry name" value="CBS_pair_SF"/>
    <property type="match status" value="4"/>
</dbReference>
<evidence type="ECO:0000313" key="5">
    <source>
        <dbReference type="Proteomes" id="UP000000254"/>
    </source>
</evidence>
<organism evidence="4 5">
    <name type="scientific">Staphylothermus marinus (strain ATCC 43588 / DSM 3639 / JCM 9404 / F1)</name>
    <dbReference type="NCBI Taxonomy" id="399550"/>
    <lineage>
        <taxon>Archaea</taxon>
        <taxon>Thermoproteota</taxon>
        <taxon>Thermoprotei</taxon>
        <taxon>Desulfurococcales</taxon>
        <taxon>Desulfurococcaceae</taxon>
        <taxon>Staphylothermus</taxon>
    </lineage>
</organism>
<dbReference type="InterPro" id="IPR051257">
    <property type="entry name" value="Diverse_CBS-Domain"/>
</dbReference>
<accession>A3DM54</accession>
<dbReference type="PROSITE" id="PS51371">
    <property type="entry name" value="CBS"/>
    <property type="match status" value="5"/>
</dbReference>
<dbReference type="HOGENOM" id="CLU_431909_0_0_2"/>
<dbReference type="Proteomes" id="UP000000254">
    <property type="component" value="Chromosome"/>
</dbReference>
<protein>
    <submittedName>
        <fullName evidence="4">CBS domain containing protein</fullName>
    </submittedName>
</protein>
<name>A3DM54_STAMF</name>
<dbReference type="eggNOG" id="arCOG00602">
    <property type="taxonomic scope" value="Archaea"/>
</dbReference>
<dbReference type="PANTHER" id="PTHR43080">
    <property type="entry name" value="CBS DOMAIN-CONTAINING PROTEIN CBSX3, MITOCHONDRIAL"/>
    <property type="match status" value="1"/>
</dbReference>
<keyword evidence="1 2" id="KW-0129">CBS domain</keyword>
<dbReference type="KEGG" id="smr:Smar_0607"/>
<feature type="domain" description="CBS" evidence="3">
    <location>
        <begin position="216"/>
        <end position="272"/>
    </location>
</feature>
<keyword evidence="5" id="KW-1185">Reference proteome</keyword>
<evidence type="ECO:0000259" key="3">
    <source>
        <dbReference type="PROSITE" id="PS51371"/>
    </source>
</evidence>
<dbReference type="Gene3D" id="3.10.580.10">
    <property type="entry name" value="CBS-domain"/>
    <property type="match status" value="4"/>
</dbReference>
<feature type="domain" description="CBS" evidence="3">
    <location>
        <begin position="549"/>
        <end position="606"/>
    </location>
</feature>
<dbReference type="SMART" id="SM00116">
    <property type="entry name" value="CBS"/>
    <property type="match status" value="6"/>
</dbReference>
<feature type="domain" description="CBS" evidence="3">
    <location>
        <begin position="395"/>
        <end position="452"/>
    </location>
</feature>
<evidence type="ECO:0000313" key="4">
    <source>
        <dbReference type="EMBL" id="ABN69714.1"/>
    </source>
</evidence>
<dbReference type="STRING" id="399550.Smar_0607"/>
<reference evidence="5" key="1">
    <citation type="journal article" date="2009" name="BMC Genomics">
        <title>The complete genome sequence of Staphylothermus marinus reveals differences in sulfur metabolism among heterotrophic Crenarchaeota.</title>
        <authorList>
            <person name="Anderson I.J."/>
            <person name="Dharmarajan L."/>
            <person name="Rodriguez J."/>
            <person name="Hooper S."/>
            <person name="Porat I."/>
            <person name="Ulrich L.E."/>
            <person name="Elkins J.G."/>
            <person name="Mavromatis K."/>
            <person name="Sun H."/>
            <person name="Land M."/>
            <person name="Lapidus A."/>
            <person name="Lucas S."/>
            <person name="Barry K."/>
            <person name="Huber H."/>
            <person name="Zhulin I.B."/>
            <person name="Whitman W.B."/>
            <person name="Mukhopadhyay B."/>
            <person name="Woese C."/>
            <person name="Bristow J."/>
            <person name="Kyrpides N."/>
        </authorList>
    </citation>
    <scope>NUCLEOTIDE SEQUENCE [LARGE SCALE GENOMIC DNA]</scope>
    <source>
        <strain evidence="5">ATCC 43588 / DSM 3639 / JCM 9404 / F1</strain>
    </source>
</reference>
<dbReference type="SUPFAM" id="SSF54631">
    <property type="entry name" value="CBS-domain pair"/>
    <property type="match status" value="4"/>
</dbReference>
<dbReference type="OrthoDB" id="8919at2157"/>
<sequence length="623" mass="70893">MRIWEITRKPKLVVRDLSLPLSVVRSKARRAGETVIPVLKDLVEDKVLGYLTPIELIMPTSHHTTIRVRDALREHPVLVQDMTIGEVFEKLREFKTIGAPVVNSIDEMKLYGVVTYNDILNYLIKAGYRPIAESIAEIMTVKELDRYIVVADDRVNKVWSRIVYRGQPGVVVVRSLDEPIPQGILTYHEFIRSGRWFFHRESEQHITTPAKVKRIMLRGVLVATQDMPVEAVAEVMAKHDIPLVPVIDDDGKVIGVITYEDIIRAYLEGAKPGRIRVPVKIPLPIPVRAEERIQYVSREQTLTQVLVEKAVPVERAGILADDIMIEELPAITINDTVEHARKEMLRRKTDYLLVLDEEENIVGVVTKWNMLFALGLKGPLWRRRTKDRYFIDYIMTKNIPRVNPDTPIEDVALEMVNSESEVVFVVNESGEIIGFITKDQIIDAARKLLVDLLVENVILPGKTGSVHPFHSLYHVVNKMKALYLDALTVYDGSRVLGVVSANRLPFVAFEDAVTGIKSRRLIWVRKLVRGAARRGRYVKITPLVALDVMVPYRKYVSPNTLLTRAIDLMKEANLNGIPVLSDDRQVVSIVSKNDILRELARRAKKLVKVEKKIVEKREEKAEA</sequence>
<evidence type="ECO:0000256" key="2">
    <source>
        <dbReference type="PROSITE-ProRule" id="PRU00703"/>
    </source>
</evidence>
<dbReference type="Pfam" id="PF00571">
    <property type="entry name" value="CBS"/>
    <property type="match status" value="5"/>
</dbReference>
<dbReference type="InterPro" id="IPR000644">
    <property type="entry name" value="CBS_dom"/>
</dbReference>
<dbReference type="InterPro" id="IPR046342">
    <property type="entry name" value="CBS_dom_sf"/>
</dbReference>
<dbReference type="EMBL" id="CP000575">
    <property type="protein sequence ID" value="ABN69714.1"/>
    <property type="molecule type" value="Genomic_DNA"/>
</dbReference>